<evidence type="ECO:0000313" key="3">
    <source>
        <dbReference type="Proteomes" id="UP000006402"/>
    </source>
</evidence>
<dbReference type="EMBL" id="AMAH01000062">
    <property type="protein sequence ID" value="EJX54385.1"/>
    <property type="molecule type" value="Genomic_DNA"/>
</dbReference>
<reference evidence="2 3" key="1">
    <citation type="submission" date="2012-04" db="EMBL/GenBank/DDBJ databases">
        <authorList>
            <person name="Weinstock G."/>
            <person name="Sodergren E."/>
            <person name="Lobos E.A."/>
            <person name="Fulton L."/>
            <person name="Fulton R."/>
            <person name="Courtney L."/>
            <person name="Fronick C."/>
            <person name="O'Laughlin M."/>
            <person name="Godfrey J."/>
            <person name="Wilson R.M."/>
            <person name="Miner T."/>
            <person name="Farmer C."/>
            <person name="Delehaunty K."/>
            <person name="Cordes M."/>
            <person name="Minx P."/>
            <person name="Tomlinson C."/>
            <person name="Chen J."/>
            <person name="Wollam A."/>
            <person name="Pepin K.H."/>
            <person name="Bhonagiri V."/>
            <person name="Zhang X."/>
            <person name="Suruliraj S."/>
            <person name="Warren W."/>
            <person name="Mitreva M."/>
            <person name="Mardis E.R."/>
            <person name="Wilson R.K."/>
        </authorList>
    </citation>
    <scope>NUCLEOTIDE SEQUENCE [LARGE SCALE GENOMIC DNA]</scope>
    <source>
        <strain evidence="2 3">R496</strain>
    </source>
</reference>
<feature type="transmembrane region" description="Helical" evidence="1">
    <location>
        <begin position="71"/>
        <end position="89"/>
    </location>
</feature>
<feature type="transmembrane region" description="Helical" evidence="1">
    <location>
        <begin position="193"/>
        <end position="220"/>
    </location>
</feature>
<accession>A0AAV3GYA1</accession>
<name>A0AAV3GYA1_ENTFC</name>
<feature type="transmembrane region" description="Helical" evidence="1">
    <location>
        <begin position="284"/>
        <end position="304"/>
    </location>
</feature>
<dbReference type="AlphaFoldDB" id="A0AAV3GYA1"/>
<dbReference type="GO" id="GO:0016020">
    <property type="term" value="C:membrane"/>
    <property type="evidence" value="ECO:0007669"/>
    <property type="project" value="InterPro"/>
</dbReference>
<feature type="transmembrane region" description="Helical" evidence="1">
    <location>
        <begin position="131"/>
        <end position="152"/>
    </location>
</feature>
<dbReference type="Proteomes" id="UP000006402">
    <property type="component" value="Unassembled WGS sequence"/>
</dbReference>
<feature type="transmembrane region" description="Helical" evidence="1">
    <location>
        <begin position="438"/>
        <end position="458"/>
    </location>
</feature>
<feature type="transmembrane region" description="Helical" evidence="1">
    <location>
        <begin position="375"/>
        <end position="397"/>
    </location>
</feature>
<protein>
    <submittedName>
        <fullName evidence="2">Citrate carrier protein, CCS family</fullName>
    </submittedName>
</protein>
<dbReference type="PIRSF" id="PIRSF005348">
    <property type="entry name" value="YxkH"/>
    <property type="match status" value="1"/>
</dbReference>
<keyword evidence="1" id="KW-0472">Membrane</keyword>
<dbReference type="InterPro" id="IPR004679">
    <property type="entry name" value="2-OHcarboxylate_transport"/>
</dbReference>
<feature type="transmembrane region" description="Helical" evidence="1">
    <location>
        <begin position="164"/>
        <end position="187"/>
    </location>
</feature>
<keyword evidence="1" id="KW-1133">Transmembrane helix</keyword>
<dbReference type="PANTHER" id="PTHR40033:SF1">
    <property type="entry name" value="CITRATE-SODIUM SYMPORTER"/>
    <property type="match status" value="1"/>
</dbReference>
<evidence type="ECO:0000256" key="1">
    <source>
        <dbReference type="SAM" id="Phobius"/>
    </source>
</evidence>
<feature type="transmembrane region" description="Helical" evidence="1">
    <location>
        <begin position="43"/>
        <end position="65"/>
    </location>
</feature>
<dbReference type="PANTHER" id="PTHR40033">
    <property type="entry name" value="NA(+)-MALATE SYMPORTER"/>
    <property type="match status" value="1"/>
</dbReference>
<feature type="transmembrane region" description="Helical" evidence="1">
    <location>
        <begin position="311"/>
        <end position="329"/>
    </location>
</feature>
<feature type="transmembrane region" description="Helical" evidence="1">
    <location>
        <begin position="232"/>
        <end position="251"/>
    </location>
</feature>
<sequence length="459" mass="48356">MPLLFGFFHTIQNKKGSVKMAQKTTTATAVEEKKKEGFWSTKITGVSLPLYLIMVLVLIIAMALGKLPTNMIGPIAVLVIFGNLFHFIGTKIPIVKSYLGGGSVFAIFASAAIATFGILPEYVVKSTENFVSNMGFLDFYIAALITGSILGMNRNLLMKASVRFIPVALISMVVSFFAVGLVGMLIGNGFANSVLYISLPAMAGGVGAGAVPLSTIYANVLGTDASSIISRLIPATAMTNVLAIIGAALVARAGQSMPKFNGNGKLMEKGDLGDGKPRNVKPSIPQLGVGLMVSLTFFILGQICNYFVPKVHAYAFMIIIVVICKIANLLPEYYEDAAIMFNNLIVKNLTAAVLAGIGIALLNLNVLASALTWQFVVLCLTSVIAISVVSGFVGRLFGLYPIESTITAGLCNNSMGGTGNVAVLSAANRMELIAFAQMGNRLGGAIVLIISGFLMQLLS</sequence>
<organism evidence="2 3">
    <name type="scientific">Enterococcus faecium R496</name>
    <dbReference type="NCBI Taxonomy" id="1134836"/>
    <lineage>
        <taxon>Bacteria</taxon>
        <taxon>Bacillati</taxon>
        <taxon>Bacillota</taxon>
        <taxon>Bacilli</taxon>
        <taxon>Lactobacillales</taxon>
        <taxon>Enterococcaceae</taxon>
        <taxon>Enterococcus</taxon>
    </lineage>
</organism>
<comment type="caution">
    <text evidence="2">The sequence shown here is derived from an EMBL/GenBank/DDBJ whole genome shotgun (WGS) entry which is preliminary data.</text>
</comment>
<keyword evidence="1" id="KW-0812">Transmembrane</keyword>
<evidence type="ECO:0000313" key="2">
    <source>
        <dbReference type="EMBL" id="EJX54385.1"/>
    </source>
</evidence>
<proteinExistence type="predicted"/>
<dbReference type="GO" id="GO:0008514">
    <property type="term" value="F:organic anion transmembrane transporter activity"/>
    <property type="evidence" value="ECO:0007669"/>
    <property type="project" value="InterPro"/>
</dbReference>
<gene>
    <name evidence="2" type="ORF">HMPREF1378_00796</name>
</gene>
<feature type="transmembrane region" description="Helical" evidence="1">
    <location>
        <begin position="98"/>
        <end position="119"/>
    </location>
</feature>
<feature type="transmembrane region" description="Helical" evidence="1">
    <location>
        <begin position="349"/>
        <end position="368"/>
    </location>
</feature>
<dbReference type="Pfam" id="PF03390">
    <property type="entry name" value="2HCT"/>
    <property type="match status" value="1"/>
</dbReference>